<keyword evidence="2" id="KW-1133">Transmembrane helix</keyword>
<keyword evidence="2" id="KW-0812">Transmembrane</keyword>
<evidence type="ECO:0000256" key="1">
    <source>
        <dbReference type="SAM" id="MobiDB-lite"/>
    </source>
</evidence>
<protein>
    <submittedName>
        <fullName evidence="3">Uncharacterized protein</fullName>
    </submittedName>
</protein>
<dbReference type="AlphaFoldDB" id="A0A940DKY8"/>
<gene>
    <name evidence="3" type="ORF">IAC51_08590</name>
</gene>
<evidence type="ECO:0000313" key="3">
    <source>
        <dbReference type="EMBL" id="MBO8440688.1"/>
    </source>
</evidence>
<reference evidence="3" key="2">
    <citation type="journal article" date="2021" name="PeerJ">
        <title>Extensive microbial diversity within the chicken gut microbiome revealed by metagenomics and culture.</title>
        <authorList>
            <person name="Gilroy R."/>
            <person name="Ravi A."/>
            <person name="Getino M."/>
            <person name="Pursley I."/>
            <person name="Horton D.L."/>
            <person name="Alikhan N.F."/>
            <person name="Baker D."/>
            <person name="Gharbi K."/>
            <person name="Hall N."/>
            <person name="Watson M."/>
            <person name="Adriaenssens E.M."/>
            <person name="Foster-Nyarko E."/>
            <person name="Jarju S."/>
            <person name="Secka A."/>
            <person name="Antonio M."/>
            <person name="Oren A."/>
            <person name="Chaudhuri R.R."/>
            <person name="La Ragione R."/>
            <person name="Hildebrand F."/>
            <person name="Pallen M.J."/>
        </authorList>
    </citation>
    <scope>NUCLEOTIDE SEQUENCE</scope>
    <source>
        <strain evidence="3">3924</strain>
    </source>
</reference>
<organism evidence="3 4">
    <name type="scientific">Candidatus Aphodosoma intestinipullorum</name>
    <dbReference type="NCBI Taxonomy" id="2840674"/>
    <lineage>
        <taxon>Bacteria</taxon>
        <taxon>Pseudomonadati</taxon>
        <taxon>Bacteroidota</taxon>
        <taxon>Bacteroidia</taxon>
        <taxon>Bacteroidales</taxon>
        <taxon>Candidatus Aphodosoma</taxon>
    </lineage>
</organism>
<sequence length="107" mass="12680">MKIFFFRTPKPRRYVHKPIYWDPEEDERKEREERVRKELGLPPEDGKFHTSIKRGSFRKLRESGDAKVPSDTSRERRNSNLRLLLIIAALLVVAYILYTTSGDFLSL</sequence>
<proteinExistence type="predicted"/>
<name>A0A940DKY8_9BACT</name>
<comment type="caution">
    <text evidence="3">The sequence shown here is derived from an EMBL/GenBank/DDBJ whole genome shotgun (WGS) entry which is preliminary data.</text>
</comment>
<feature type="compositionally biased region" description="Basic and acidic residues" evidence="1">
    <location>
        <begin position="26"/>
        <end position="48"/>
    </location>
</feature>
<reference evidence="3" key="1">
    <citation type="submission" date="2020-10" db="EMBL/GenBank/DDBJ databases">
        <authorList>
            <person name="Gilroy R."/>
        </authorList>
    </citation>
    <scope>NUCLEOTIDE SEQUENCE</scope>
    <source>
        <strain evidence="3">3924</strain>
    </source>
</reference>
<feature type="region of interest" description="Disordered" evidence="1">
    <location>
        <begin position="25"/>
        <end position="50"/>
    </location>
</feature>
<dbReference type="Proteomes" id="UP000712007">
    <property type="component" value="Unassembled WGS sequence"/>
</dbReference>
<evidence type="ECO:0000256" key="2">
    <source>
        <dbReference type="SAM" id="Phobius"/>
    </source>
</evidence>
<feature type="transmembrane region" description="Helical" evidence="2">
    <location>
        <begin position="81"/>
        <end position="98"/>
    </location>
</feature>
<keyword evidence="2" id="KW-0472">Membrane</keyword>
<evidence type="ECO:0000313" key="4">
    <source>
        <dbReference type="Proteomes" id="UP000712007"/>
    </source>
</evidence>
<dbReference type="EMBL" id="JADIMV010000144">
    <property type="protein sequence ID" value="MBO8440688.1"/>
    <property type="molecule type" value="Genomic_DNA"/>
</dbReference>
<accession>A0A940DKY8</accession>